<sequence length="120" mass="12872">MRAMLSAICLCSATLTFAQDATVTQATGGELRVLDKLTGAVVDMTLRTGETGVIGYLEVTLVACRYPTDNPSGDAYAQVDIYYQNGSAPIFSGWMLASSPALNALDHPRYDVWALRCNTS</sequence>
<dbReference type="Proteomes" id="UP000244523">
    <property type="component" value="Unassembled WGS sequence"/>
</dbReference>
<dbReference type="OrthoDB" id="9810376at2"/>
<name>A0A2T6KQP8_9RHOB</name>
<dbReference type="AlphaFoldDB" id="A0A2T6KQP8"/>
<feature type="chain" id="PRO_5015731975" evidence="1">
    <location>
        <begin position="19"/>
        <end position="120"/>
    </location>
</feature>
<evidence type="ECO:0000313" key="2">
    <source>
        <dbReference type="EMBL" id="PUB18878.1"/>
    </source>
</evidence>
<protein>
    <submittedName>
        <fullName evidence="2">Uncharacterized protein DUF2155</fullName>
    </submittedName>
</protein>
<gene>
    <name evidence="2" type="ORF">C8N45_101469</name>
</gene>
<feature type="signal peptide" evidence="1">
    <location>
        <begin position="1"/>
        <end position="18"/>
    </location>
</feature>
<dbReference type="InterPro" id="IPR019225">
    <property type="entry name" value="DUF2155"/>
</dbReference>
<organism evidence="2 3">
    <name type="scientific">Yoonia sediminilitoris</name>
    <dbReference type="NCBI Taxonomy" id="1286148"/>
    <lineage>
        <taxon>Bacteria</taxon>
        <taxon>Pseudomonadati</taxon>
        <taxon>Pseudomonadota</taxon>
        <taxon>Alphaproteobacteria</taxon>
        <taxon>Rhodobacterales</taxon>
        <taxon>Paracoccaceae</taxon>
        <taxon>Yoonia</taxon>
    </lineage>
</organism>
<keyword evidence="1" id="KW-0732">Signal</keyword>
<dbReference type="Pfam" id="PF09923">
    <property type="entry name" value="DUF2155"/>
    <property type="match status" value="1"/>
</dbReference>
<evidence type="ECO:0000256" key="1">
    <source>
        <dbReference type="SAM" id="SignalP"/>
    </source>
</evidence>
<accession>A0A2T6KQP8</accession>
<dbReference type="EMBL" id="QBUD01000001">
    <property type="protein sequence ID" value="PUB18878.1"/>
    <property type="molecule type" value="Genomic_DNA"/>
</dbReference>
<keyword evidence="3" id="KW-1185">Reference proteome</keyword>
<reference evidence="2 3" key="1">
    <citation type="submission" date="2018-04" db="EMBL/GenBank/DDBJ databases">
        <title>Genomic Encyclopedia of Archaeal and Bacterial Type Strains, Phase II (KMG-II): from individual species to whole genera.</title>
        <authorList>
            <person name="Goeker M."/>
        </authorList>
    </citation>
    <scope>NUCLEOTIDE SEQUENCE [LARGE SCALE GENOMIC DNA]</scope>
    <source>
        <strain evidence="2 3">DSM 29955</strain>
    </source>
</reference>
<comment type="caution">
    <text evidence="2">The sequence shown here is derived from an EMBL/GenBank/DDBJ whole genome shotgun (WGS) entry which is preliminary data.</text>
</comment>
<dbReference type="RefSeq" id="WP_108384582.1">
    <property type="nucleotide sequence ID" value="NZ_QBUD01000001.1"/>
</dbReference>
<proteinExistence type="predicted"/>
<evidence type="ECO:0000313" key="3">
    <source>
        <dbReference type="Proteomes" id="UP000244523"/>
    </source>
</evidence>